<accession>A0ABZ3CV97</accession>
<gene>
    <name evidence="1" type="ORF">AAGT95_03690</name>
</gene>
<name>A0ABZ3CV97_9GAMM</name>
<keyword evidence="2" id="KW-1185">Reference proteome</keyword>
<dbReference type="RefSeq" id="WP_342595597.1">
    <property type="nucleotide sequence ID" value="NZ_CP151919.1"/>
</dbReference>
<reference evidence="1 2" key="1">
    <citation type="submission" date="2024-04" db="EMBL/GenBank/DDBJ databases">
        <title>Salinicola lusitanus LLJ914,a marine bacterium isolated from the Okinawa Trough.</title>
        <authorList>
            <person name="Li J."/>
        </authorList>
    </citation>
    <scope>NUCLEOTIDE SEQUENCE [LARGE SCALE GENOMIC DNA]</scope>
    <source>
        <strain evidence="1 2">LLJ914</strain>
    </source>
</reference>
<organism evidence="1 2">
    <name type="scientific">Salinicola lusitanus</name>
    <dbReference type="NCBI Taxonomy" id="1949085"/>
    <lineage>
        <taxon>Bacteria</taxon>
        <taxon>Pseudomonadati</taxon>
        <taxon>Pseudomonadota</taxon>
        <taxon>Gammaproteobacteria</taxon>
        <taxon>Oceanospirillales</taxon>
        <taxon>Halomonadaceae</taxon>
        <taxon>Salinicola</taxon>
    </lineage>
</organism>
<protein>
    <submittedName>
        <fullName evidence="1">Uncharacterized protein</fullName>
    </submittedName>
</protein>
<sequence length="264" mass="29148">MSDCLDYQLSNEDIDVILAGLRLLQRTAEGDVSDWDIPDEIKELAGESLDVENVDRLRERLNLGGSSNESDEDERDVLIKRVRAELSRPEWDSDTAANLATALADAGWPAFFPEHEGWCLDVEDGVYVVIAREDGPFRSNAEVMKSIALQFASGSRWHGQVLDTIGMTACGQGLPLMKIVGLGPTSIDVMVCNEFRPESCLEIGYRPDPFAPSSWSIFSRDPATGEASWVADKKDCRSALAFSAEQLGMTINEEVVATFSKYFQ</sequence>
<evidence type="ECO:0000313" key="2">
    <source>
        <dbReference type="Proteomes" id="UP001453229"/>
    </source>
</evidence>
<evidence type="ECO:0000313" key="1">
    <source>
        <dbReference type="EMBL" id="XAD55092.1"/>
    </source>
</evidence>
<proteinExistence type="predicted"/>
<dbReference type="EMBL" id="CP151919">
    <property type="protein sequence ID" value="XAD55092.1"/>
    <property type="molecule type" value="Genomic_DNA"/>
</dbReference>
<dbReference type="Proteomes" id="UP001453229">
    <property type="component" value="Chromosome"/>
</dbReference>